<feature type="region of interest" description="Disordered" evidence="5">
    <location>
        <begin position="1605"/>
        <end position="1656"/>
    </location>
</feature>
<feature type="region of interest" description="Disordered" evidence="5">
    <location>
        <begin position="1019"/>
        <end position="1038"/>
    </location>
</feature>
<dbReference type="OMA" id="KIQIMTM"/>
<dbReference type="GO" id="GO:0030688">
    <property type="term" value="C:preribosome, small subunit precursor"/>
    <property type="evidence" value="ECO:0007669"/>
    <property type="project" value="InterPro"/>
</dbReference>
<keyword evidence="6" id="KW-0472">Membrane</keyword>
<organism evidence="7 8">
    <name type="scientific">Plasmodium falciparum (isolate Dd2)</name>
    <dbReference type="NCBI Taxonomy" id="57267"/>
    <lineage>
        <taxon>Eukaryota</taxon>
        <taxon>Sar</taxon>
        <taxon>Alveolata</taxon>
        <taxon>Apicomplexa</taxon>
        <taxon>Aconoidasida</taxon>
        <taxon>Haemosporida</taxon>
        <taxon>Plasmodiidae</taxon>
        <taxon>Plasmodium</taxon>
        <taxon>Plasmodium (Laverania)</taxon>
    </lineage>
</organism>
<dbReference type="PANTHER" id="PTHR13026:SF0">
    <property type="entry name" value="RIBOSOMAL RNA PROCESSING 1B"/>
    <property type="match status" value="1"/>
</dbReference>
<dbReference type="PANTHER" id="PTHR13026">
    <property type="entry name" value="NNP-1 PROTEIN NOVEL NUCLEAR PROTEIN 1 NOP52"/>
    <property type="match status" value="1"/>
</dbReference>
<sequence>MVKMKKLQEKYKKDLMEDKFFRKFINFNFSFFFIIYDYITNSKSYPEHSYFSRYIALENFKLIKKFFLYLSKLRNIEYQSFEEFFQKEIKDHRLNNIKIIIKYSNPFKSLILYRIINYFTMVDLYKVKGITFINTDQNGNIFKINASNNSNNNNNNNNYNILTIEGQNELPLLNNTNKNYNNKNEIFAIENIENNLNQNKKESENITYDEIMIRKKELKIFLMKVFKILLNNINDTISIKSDMENANLYMNILKAYQKNILLFVNYDISLTTYLYYKYLNIFYVSNTYSVFILDTLNYYFFLYRTNHYKKLIGDNNICSAIVFELYKLLLKDENTKIDKKEFYQFIITSILLHSIPDKSNINRVAYMWKYLHRKLRSKPFMMEYDIMNQLFLQKKTINDLGNFVFVNENQNTFDVEINNTTEKQHIKKDNIIINNVDLHHTDYNTSNNINSEELHINFNEYDFIKSCNDYHFDYRCFVVSAKNVPTRNNVYKEVMKYYLFIFSYFNKHFFDIFISNFYIFQLQKCILYEFLNSNIILIFLKRIMRRKSYPYKITQIYKSVLSRNLDKIIKQEHIYLFLHLIDYYINVLENNFSKKKKKKKTEKKKNISINSDIQKRNHTINHTNEKVCKDKEDNNIIPITNNNIPLNDEKEKKYINQKLFRTVHSINMDIYLTKLRNELNNKKIPKIKYTNLLNEEYDENMFFDSLKGFFKYHQNLFEDIYFIKENDIKHICELIINIIINSKCYLFLIQLLCIKNFSISSLYKKNVLQAVEDLEITNMVFFKKLFLNKKTQNYNSLLLMCKNVKNLKEKNKIILFIEKQMDKKNNYTNYNKIIKILHILSETTDDTNQHNTTLYHEYVNTHISIFKKISYYLNICDSIFIKLIKYITNISTLIYQSTYLIAYHFSLHKNNFFSNIVNFFQKNLNYLYENIFLHLEPLSRILDKIIKKKIYLYVIYEKKQMYTDYSNSKKRKGNHDVIKENKLLDQLKGNHIHDNNDDVSIVKENDDNSDHLDTPVEQAKKRKLQNNNNKNNCDDNNKNNCDNGISMYEHNSYNISVDQKNINFDNHNKIYDHMINNNSKNSFNENNFMNYYHLHIFAFICTTINTIFKNEVDIKKFTVLTNNIIFLFNKCYSSYVVAICLINLIIKIPLDKLYDCKNYILEIFNIYNYDDVDYCINNQLLLLLALYLCPENYKKNILVEELKTEQEQNIDNHTKYNNNMQISYNENNKNLVYPYYVYSKLKYIKPHLKKVTNIHNLCLKLISLISIIHNVNEKAIKSISYFIYFSTFQNFILCLTLAQDKLISRKLNLLYKKFSFQNTDTFVLTHILNNFKIEYDLNTQGKINNDQIEDNINTLQHYNTYYEKKNAINNQMQKLMKTDQADIEKYSYINLSKFENSYLYKFLFHLNKLKDYMKFNDGFQKYKKFKQDKNNNENRSNASCDDILEDKYFVYDIFCDILNCEPDKSIQLFKRNVFLFYERLMDKLYHLNFATNKNLLKEIIIFINQKLNKEMDCKYIFDAVMYSLCNKKEIMISPLNELYINNIFNKSLFNIKLDDSMKIFIISKINQMLTKLFNQYYQVGKYERNKINKFDKNNNYSQKNVTHMEANQNDDNKKKHVEQEENSSLNNSNNNNNNNNNNINSSSSSRTRKQHNVELKTNQHKVYEEIDIIYEEYKKYNEQFGSDILIESVNQKDTTMNNTFDHDIYISDINSIDSDYNFDEGDDSYNSKSKDQSIDMVNLNNRDIINLHNNNHTLDTLNNINDLCTVDNMVNIFNDEEIKNIKFINKMKDLKKLFGIDSYYMNNILKCIATLLINFPIITKNKMIELFHVMFLNNKKYILISTKNLLVEYFYSLSNEKKINNLRKIITNPLKKLDYNHLFFIFSNNHMNICLKHLIKYYQKQKKIYFFKNNDDTKYDYNGSVIMNNCLFYYQHLIVYENLFQITKKKGKLGFNFLFALIKNYIKNCKAHITDLYNKHKQNIKYLNSEEFHCYGENIYNINSLTVDLRAEEQNIVTSLLYTSTKMKVSSLSKLFDNLISCFENKIFESTSSNILDNYKSTYEKRIYYIFFYRLYKNFGSVLNSSNKYLYDLLNNIKFTLISCQKNSQDIFQVGKNHTYNKYMQNGQVEKIKNKLGDQFDDNTYYDNINETLLNKNNEELQDRVEEKGLILNNKDKNNNNNNNNNNNLKSKWYWFDLGYPTLMCLYEILKSEKNNQTNMNPIFFNTCFDDVLNYFNIFQYLPRIHINDQFENNVNEKILTNSEHFDMKMVSIILLDMLKLILCRYYILYLNDPEKIQIMTMRLSLKNSDNHINSYNITICIILTLKYIYENIGYNQLLFSVKDLYQIFSELNNHPDDEIEYISKQWFNTIRKNSEVGNI</sequence>
<dbReference type="GO" id="GO:0006364">
    <property type="term" value="P:rRNA processing"/>
    <property type="evidence" value="ECO:0007669"/>
    <property type="project" value="UniProtKB-KW"/>
</dbReference>
<gene>
    <name evidence="7" type="ORF">PFDG_02451</name>
</gene>
<feature type="transmembrane region" description="Helical" evidence="6">
    <location>
        <begin position="282"/>
        <end position="302"/>
    </location>
</feature>
<evidence type="ECO:0000256" key="6">
    <source>
        <dbReference type="SAM" id="Phobius"/>
    </source>
</evidence>
<evidence type="ECO:0000256" key="1">
    <source>
        <dbReference type="ARBA" id="ARBA00004123"/>
    </source>
</evidence>
<comment type="similarity">
    <text evidence="2">Belongs to the RRP1 family.</text>
</comment>
<evidence type="ECO:0000256" key="4">
    <source>
        <dbReference type="ARBA" id="ARBA00023242"/>
    </source>
</evidence>
<dbReference type="Proteomes" id="UP000054282">
    <property type="component" value="Unassembled WGS sequence"/>
</dbReference>
<dbReference type="OrthoDB" id="371556at2759"/>
<dbReference type="EMBL" id="DS016349">
    <property type="protein sequence ID" value="KOB86694.1"/>
    <property type="molecule type" value="Genomic_DNA"/>
</dbReference>
<reference evidence="8" key="1">
    <citation type="submission" date="2006-09" db="EMBL/GenBank/DDBJ databases">
        <title>Annotation of Plasmodium falciparum Dd2.</title>
        <authorList>
            <consortium name="The Broad Institute Genome Sequencing Platform"/>
            <person name="Volkman S.K."/>
            <person name="Neafsey D.E."/>
            <person name="Dash A.P."/>
            <person name="Chitnis C.E."/>
            <person name="Hartl D.L."/>
            <person name="Young S.K."/>
            <person name="Zeng Q."/>
            <person name="Koehrsen M."/>
            <person name="Alvarado L."/>
            <person name="Berlin A."/>
            <person name="Borenstein D."/>
            <person name="Chapman S.B."/>
            <person name="Chen Z."/>
            <person name="Engels R."/>
            <person name="Freedman E."/>
            <person name="Gellesch M."/>
            <person name="Goldberg J."/>
            <person name="Griggs A."/>
            <person name="Gujja S."/>
            <person name="Heilman E.R."/>
            <person name="Heiman D.I."/>
            <person name="Howarth C."/>
            <person name="Jen D."/>
            <person name="Larson L."/>
            <person name="Mehta T."/>
            <person name="Neiman D."/>
            <person name="Park D."/>
            <person name="Pearson M."/>
            <person name="Roberts A."/>
            <person name="Saif S."/>
            <person name="Shea T."/>
            <person name="Shenoy N."/>
            <person name="Sisk P."/>
            <person name="Stolte C."/>
            <person name="Sykes S."/>
            <person name="Walk T."/>
            <person name="White J."/>
            <person name="Yandava C."/>
            <person name="Haas B."/>
            <person name="Henn M.R."/>
            <person name="Nusbaum C."/>
            <person name="Birren B."/>
        </authorList>
    </citation>
    <scope>NUCLEOTIDE SEQUENCE [LARGE SCALE GENOMIC DNA]</scope>
</reference>
<keyword evidence="6" id="KW-1133">Transmembrane helix</keyword>
<protein>
    <submittedName>
        <fullName evidence="7">Uncharacterized protein</fullName>
    </submittedName>
</protein>
<dbReference type="InterPro" id="IPR010301">
    <property type="entry name" value="RRP1"/>
</dbReference>
<keyword evidence="3" id="KW-0698">rRNA processing</keyword>
<evidence type="ECO:0000313" key="7">
    <source>
        <dbReference type="EMBL" id="KOB86694.1"/>
    </source>
</evidence>
<proteinExistence type="inferred from homology"/>
<evidence type="ECO:0000256" key="5">
    <source>
        <dbReference type="SAM" id="MobiDB-lite"/>
    </source>
</evidence>
<feature type="compositionally biased region" description="Low complexity" evidence="5">
    <location>
        <begin position="1622"/>
        <end position="1645"/>
    </location>
</feature>
<comment type="subcellular location">
    <subcellularLocation>
        <location evidence="1">Nucleus</location>
    </subcellularLocation>
</comment>
<keyword evidence="4" id="KW-0539">Nucleus</keyword>
<evidence type="ECO:0000256" key="2">
    <source>
        <dbReference type="ARBA" id="ARBA00006374"/>
    </source>
</evidence>
<feature type="compositionally biased region" description="Basic and acidic residues" evidence="5">
    <location>
        <begin position="1610"/>
        <end position="1619"/>
    </location>
</feature>
<feature type="transmembrane region" description="Helical" evidence="6">
    <location>
        <begin position="497"/>
        <end position="520"/>
    </location>
</feature>
<feature type="transmembrane region" description="Helical" evidence="6">
    <location>
        <begin position="260"/>
        <end position="276"/>
    </location>
</feature>
<reference evidence="8" key="2">
    <citation type="submission" date="2006-09" db="EMBL/GenBank/DDBJ databases">
        <title>The genome sequence of Plasmodium falciparum Dd2.</title>
        <authorList>
            <consortium name="The Broad Institute Genome Sequencing Platform"/>
            <person name="Birren B."/>
            <person name="Lander E."/>
            <person name="Galagan J."/>
            <person name="Nusbaum C."/>
            <person name="Devon K."/>
            <person name="Henn M."/>
            <person name="Jaffe D."/>
            <person name="Butler J."/>
            <person name="Alvarez P."/>
            <person name="Gnerre S."/>
            <person name="Grabherr M."/>
            <person name="Kleber M."/>
            <person name="Mauceli E."/>
            <person name="Brockman W."/>
            <person name="MacCallum I.A."/>
            <person name="Rounsley S."/>
            <person name="Young S."/>
            <person name="LaButti K."/>
            <person name="Pushparaj V."/>
            <person name="DeCaprio D."/>
            <person name="Crawford M."/>
            <person name="Koehrsen M."/>
            <person name="Engels R."/>
            <person name="Montgomery P."/>
            <person name="Pearson M."/>
            <person name="Howarth C."/>
            <person name="Larson L."/>
            <person name="Luoma S."/>
            <person name="White J."/>
            <person name="Kodira C."/>
            <person name="Zeng Q."/>
            <person name="O'Leary S."/>
            <person name="Yandava C."/>
            <person name="Alvarado L."/>
            <person name="Wirth D."/>
            <person name="Volkman S."/>
            <person name="Hartl D."/>
        </authorList>
    </citation>
    <scope>NUCLEOTIDE SEQUENCE [LARGE SCALE GENOMIC DNA]</scope>
</reference>
<keyword evidence="6" id="KW-0812">Transmembrane</keyword>
<dbReference type="GO" id="GO:0005634">
    <property type="term" value="C:nucleus"/>
    <property type="evidence" value="ECO:0007669"/>
    <property type="project" value="UniProtKB-SubCell"/>
</dbReference>
<evidence type="ECO:0000256" key="3">
    <source>
        <dbReference type="ARBA" id="ARBA00022552"/>
    </source>
</evidence>
<dbReference type="KEGG" id="pfd:PFDG_02451"/>
<name>A0A0L7M1F3_PLAF4</name>
<accession>A0A0L7M1F3</accession>
<evidence type="ECO:0000313" key="8">
    <source>
        <dbReference type="Proteomes" id="UP000054282"/>
    </source>
</evidence>